<comment type="caution">
    <text evidence="2">The sequence shown here is derived from an EMBL/GenBank/DDBJ whole genome shotgun (WGS) entry which is preliminary data.</text>
</comment>
<sequence length="47" mass="4887" precursor="true">MSGPESHDEAAAWARRSARRALIALVAAMVFLAATIAVAVVGMGHRP</sequence>
<keyword evidence="1" id="KW-1133">Transmembrane helix</keyword>
<dbReference type="EMBL" id="APMP01000004">
    <property type="protein sequence ID" value="ENZ82870.1"/>
    <property type="molecule type" value="Genomic_DNA"/>
</dbReference>
<accession>R0D365</accession>
<keyword evidence="1" id="KW-0812">Transmembrane</keyword>
<evidence type="ECO:0000313" key="3">
    <source>
        <dbReference type="Proteomes" id="UP000013063"/>
    </source>
</evidence>
<dbReference type="PATRIC" id="fig|1292034.3.peg.1049"/>
<dbReference type="AlphaFoldDB" id="R0D365"/>
<evidence type="ECO:0000256" key="1">
    <source>
        <dbReference type="SAM" id="Phobius"/>
    </source>
</evidence>
<keyword evidence="3" id="KW-1185">Reference proteome</keyword>
<keyword evidence="1" id="KW-0472">Membrane</keyword>
<reference evidence="2 3" key="1">
    <citation type="journal article" date="2013" name="Genome Announc.">
        <title>Draft Genome Sequence for Caulobacter sp. Strain OR37, a Bacterium Tolerant to Heavy Metals.</title>
        <authorList>
            <person name="Utturkar S.M."/>
            <person name="Bollmann A."/>
            <person name="Brzoska R.M."/>
            <person name="Klingeman D.M."/>
            <person name="Epstein S.E."/>
            <person name="Palumbo A.V."/>
            <person name="Brown S.D."/>
        </authorList>
    </citation>
    <scope>NUCLEOTIDE SEQUENCE [LARGE SCALE GENOMIC DNA]</scope>
    <source>
        <strain evidence="2 3">OR37</strain>
    </source>
</reference>
<evidence type="ECO:0000313" key="2">
    <source>
        <dbReference type="EMBL" id="ENZ82870.1"/>
    </source>
</evidence>
<name>R0D365_CAUVI</name>
<proteinExistence type="predicted"/>
<feature type="transmembrane region" description="Helical" evidence="1">
    <location>
        <begin position="21"/>
        <end position="44"/>
    </location>
</feature>
<gene>
    <name evidence="2" type="ORF">OR37_01064</name>
</gene>
<organism evidence="2 3">
    <name type="scientific">Caulobacter vibrioides OR37</name>
    <dbReference type="NCBI Taxonomy" id="1292034"/>
    <lineage>
        <taxon>Bacteria</taxon>
        <taxon>Pseudomonadati</taxon>
        <taxon>Pseudomonadota</taxon>
        <taxon>Alphaproteobacteria</taxon>
        <taxon>Caulobacterales</taxon>
        <taxon>Caulobacteraceae</taxon>
        <taxon>Caulobacter</taxon>
    </lineage>
</organism>
<protein>
    <submittedName>
        <fullName evidence="2">Uncharacterized protein</fullName>
    </submittedName>
</protein>
<dbReference type="Proteomes" id="UP000013063">
    <property type="component" value="Unassembled WGS sequence"/>
</dbReference>
<dbReference type="RefSeq" id="WP_004616667.1">
    <property type="nucleotide sequence ID" value="NZ_APMP01000004.1"/>
</dbReference>